<keyword evidence="3 5" id="KW-1133">Transmembrane helix</keyword>
<organism evidence="6 7">
    <name type="scientific">Tripterygium wilfordii</name>
    <name type="common">Thunder God vine</name>
    <dbReference type="NCBI Taxonomy" id="458696"/>
    <lineage>
        <taxon>Eukaryota</taxon>
        <taxon>Viridiplantae</taxon>
        <taxon>Streptophyta</taxon>
        <taxon>Embryophyta</taxon>
        <taxon>Tracheophyta</taxon>
        <taxon>Spermatophyta</taxon>
        <taxon>Magnoliopsida</taxon>
        <taxon>eudicotyledons</taxon>
        <taxon>Gunneridae</taxon>
        <taxon>Pentapetalae</taxon>
        <taxon>rosids</taxon>
        <taxon>fabids</taxon>
        <taxon>Celastrales</taxon>
        <taxon>Celastraceae</taxon>
        <taxon>Tripterygium</taxon>
    </lineage>
</organism>
<keyword evidence="6" id="KW-0489">Methyltransferase</keyword>
<accession>A0A7J7CP19</accession>
<reference evidence="6 7" key="1">
    <citation type="journal article" date="2020" name="Nat. Commun.">
        <title>Genome of Tripterygium wilfordii and identification of cytochrome P450 involved in triptolide biosynthesis.</title>
        <authorList>
            <person name="Tu L."/>
            <person name="Su P."/>
            <person name="Zhang Z."/>
            <person name="Gao L."/>
            <person name="Wang J."/>
            <person name="Hu T."/>
            <person name="Zhou J."/>
            <person name="Zhang Y."/>
            <person name="Zhao Y."/>
            <person name="Liu Y."/>
            <person name="Song Y."/>
            <person name="Tong Y."/>
            <person name="Lu Y."/>
            <person name="Yang J."/>
            <person name="Xu C."/>
            <person name="Jia M."/>
            <person name="Peters R.J."/>
            <person name="Huang L."/>
            <person name="Gao W."/>
        </authorList>
    </citation>
    <scope>NUCLEOTIDE SEQUENCE [LARGE SCALE GENOMIC DNA]</scope>
    <source>
        <strain evidence="7">cv. XIE 37</strain>
        <tissue evidence="6">Leaf</tissue>
    </source>
</reference>
<dbReference type="GO" id="GO:0045492">
    <property type="term" value="P:xylan biosynthetic process"/>
    <property type="evidence" value="ECO:0007669"/>
    <property type="project" value="InterPro"/>
</dbReference>
<dbReference type="GO" id="GO:0008168">
    <property type="term" value="F:methyltransferase activity"/>
    <property type="evidence" value="ECO:0007669"/>
    <property type="project" value="UniProtKB-KW"/>
</dbReference>
<dbReference type="InterPro" id="IPR006514">
    <property type="entry name" value="IRX15/GXM/AGM"/>
</dbReference>
<comment type="subcellular location">
    <subcellularLocation>
        <location evidence="1">Golgi apparatus membrane</location>
        <topology evidence="1">Single-pass membrane protein</topology>
    </subcellularLocation>
</comment>
<dbReference type="GO" id="GO:0000139">
    <property type="term" value="C:Golgi membrane"/>
    <property type="evidence" value="ECO:0007669"/>
    <property type="project" value="UniProtKB-SubCell"/>
</dbReference>
<keyword evidence="4 5" id="KW-0472">Membrane</keyword>
<feature type="transmembrane region" description="Helical" evidence="5">
    <location>
        <begin position="17"/>
        <end position="36"/>
    </location>
</feature>
<dbReference type="EMBL" id="JAAARO010000015">
    <property type="protein sequence ID" value="KAF5735825.1"/>
    <property type="molecule type" value="Genomic_DNA"/>
</dbReference>
<dbReference type="NCBIfam" id="TIGR01627">
    <property type="entry name" value="A_thal_3515"/>
    <property type="match status" value="1"/>
</dbReference>
<name>A0A7J7CP19_TRIWF</name>
<dbReference type="Gene3D" id="3.40.50.150">
    <property type="entry name" value="Vaccinia Virus protein VP39"/>
    <property type="match status" value="1"/>
</dbReference>
<dbReference type="PANTHER" id="PTHR31444">
    <property type="entry name" value="OS11G0490100 PROTEIN"/>
    <property type="match status" value="1"/>
</dbReference>
<dbReference type="InParanoid" id="A0A7J7CP19"/>
<protein>
    <submittedName>
        <fullName evidence="6">Glucuronoxylan 4-O-methyltransferase 1-like</fullName>
    </submittedName>
</protein>
<evidence type="ECO:0000256" key="1">
    <source>
        <dbReference type="ARBA" id="ARBA00004194"/>
    </source>
</evidence>
<gene>
    <name evidence="6" type="ORF">HS088_TW15G01341</name>
</gene>
<dbReference type="Pfam" id="PF21729">
    <property type="entry name" value="IRX15_IRX15L_GXM"/>
    <property type="match status" value="1"/>
</dbReference>
<dbReference type="Proteomes" id="UP000593562">
    <property type="component" value="Unassembled WGS sequence"/>
</dbReference>
<dbReference type="InterPro" id="IPR029063">
    <property type="entry name" value="SAM-dependent_MTases_sf"/>
</dbReference>
<dbReference type="OrthoDB" id="1896682at2759"/>
<comment type="caution">
    <text evidence="6">The sequence shown here is derived from an EMBL/GenBank/DDBJ whole genome shotgun (WGS) entry which is preliminary data.</text>
</comment>
<evidence type="ECO:0000256" key="3">
    <source>
        <dbReference type="ARBA" id="ARBA00022989"/>
    </source>
</evidence>
<evidence type="ECO:0000256" key="2">
    <source>
        <dbReference type="ARBA" id="ARBA00022692"/>
    </source>
</evidence>
<keyword evidence="2 5" id="KW-0812">Transmembrane</keyword>
<evidence type="ECO:0000256" key="4">
    <source>
        <dbReference type="ARBA" id="ARBA00023136"/>
    </source>
</evidence>
<evidence type="ECO:0000313" key="7">
    <source>
        <dbReference type="Proteomes" id="UP000593562"/>
    </source>
</evidence>
<sequence length="284" mass="32036">MKNRSYATRTPYTDKPWLRAVLIGSTFAATILLVTFHQRNPSNRRSLLCSDEDGIAATATHLQTIVHYATSRTVPQQSKAEISVSFAVLQAIAPCNFLVFGLGHDSLMWASLNPRGTTVFLEEDPKWVHGILQNAPSLRVHTIDYHTRLSDADYLLSTYKSNKDCAASNVSLKVNTRCKLALSELPDSMYDTEWDVIMIDGPRGYFPETSGRMTAIYTAAVMARARTQPGVTHVFLHDVNRKVEKVYAEEFLCRKYLVKAIGRLWHFEIPPTDVSRRDGNFTFC</sequence>
<dbReference type="GO" id="GO:0032259">
    <property type="term" value="P:methylation"/>
    <property type="evidence" value="ECO:0007669"/>
    <property type="project" value="UniProtKB-KW"/>
</dbReference>
<evidence type="ECO:0000256" key="5">
    <source>
        <dbReference type="SAM" id="Phobius"/>
    </source>
</evidence>
<proteinExistence type="predicted"/>
<dbReference type="AlphaFoldDB" id="A0A7J7CP19"/>
<evidence type="ECO:0000313" key="6">
    <source>
        <dbReference type="EMBL" id="KAF5735825.1"/>
    </source>
</evidence>
<keyword evidence="6" id="KW-0808">Transferase</keyword>
<keyword evidence="7" id="KW-1185">Reference proteome</keyword>